<dbReference type="Proteomes" id="UP000829999">
    <property type="component" value="Chromosome 6"/>
</dbReference>
<dbReference type="GO" id="GO:0005576">
    <property type="term" value="C:extracellular region"/>
    <property type="evidence" value="ECO:0007669"/>
    <property type="project" value="UniProtKB-SubCell"/>
</dbReference>
<name>A0A9R0DNJ5_SPOFR</name>
<feature type="transmembrane region" description="Helical" evidence="8">
    <location>
        <begin position="338"/>
        <end position="359"/>
    </location>
</feature>
<comment type="function">
    <text evidence="5">Fibrinolytic activity; shows preferential cleavage of Arg-Gly bonds in all three fibrinogen chains. Contact with the caterpillars causes severe bleeding, due the anticoagulant effect of the protein.</text>
</comment>
<sequence>MKLFLAVVCLAVAASAVEIGVPSQENPVFGYHQNFGIAEAARIKKAEEETSPSAQRIVGGSVTDISNVPYQAGLVIQVLVIFQSVCGGSIISHNRIVTAAHCNWDGSITANSFTVVLGSNFLFSGGNRITTRDVVMHPNWTPTTAANDIAVLRISSVTFTNVIQPIALPSGNELNNDFVNWNAIASGYGLTADGANIGTTQRVSSVVLPVISNAQCATVFGPWVHNSNICTSGAGGKGTCSGDSGGPLAVDSNNRRVLIGVTSYGAAAGCQIGLPAAFARTTSYVSWLQSHVTIQYVRTCIIVPILSVYGLYICRLIRFKTNTYKLNMLLQLSQSINFSIMKLLVGAVCFALTVVVSALEIPPAHANTVFGYHLQYGIPEARRIRNSELLKISGGQVQDVKDIPYQAGIIVTIMSFFTSVCGATIISSTRLLTAAHCHFDGMFTAQYFTVVLGSNALFTGGLRIDTRDVVLHPNWNPTTIANDIAVIRVNQFKFTPSIMPIALPSGNELTNNFVGWYAQASGYGITFQGGTIVDDQPISSVIVPVISNNECRLAFGNYILDTIICTSGRSGKGTCAGDSGGPVVVRSNNRPIVEKPVHDRMKIALVLISVCVIAIGAENPLQNGVYDYHRRIGIPTAFKIKLREREAIEKNEDRIVGGSSTTTLSVPYQAGIIIRINIISNSVCGGALISDIRVLTAAHCYNDGNNVAQSFQVILGSNFLFSGGTRIDTTSIAIFPGYNPWIAANDVAVLRIDKVNFSLQIQPIILPSGSELNSNFVGSTALASGYGITRDGDSVNLLQTISSVNLQVISNSECGNSYGHVIQNHHLCTSGAGGVGICGGDTGGPLVTTFNNRRILIGIGSFTATAGCQAGLPSGFSRVTSFVPWIHTI</sequence>
<keyword evidence="4" id="KW-1199">Hemostasis impairing toxin</keyword>
<keyword evidence="8" id="KW-0472">Membrane</keyword>
<protein>
    <submittedName>
        <fullName evidence="12">Uncharacterized protein LOC118267724</fullName>
    </submittedName>
</protein>
<feature type="chain" id="PRO_5040351748" evidence="9">
    <location>
        <begin position="17"/>
        <end position="889"/>
    </location>
</feature>
<evidence type="ECO:0000256" key="4">
    <source>
        <dbReference type="ARBA" id="ARBA00023240"/>
    </source>
</evidence>
<dbReference type="RefSeq" id="XP_050550451.1">
    <property type="nucleotide sequence ID" value="XM_050694494.1"/>
</dbReference>
<feature type="transmembrane region" description="Helical" evidence="8">
    <location>
        <begin position="403"/>
        <end position="426"/>
    </location>
</feature>
<dbReference type="OrthoDB" id="5565075at2759"/>
<feature type="domain" description="Peptidase S1" evidence="10">
    <location>
        <begin position="655"/>
        <end position="889"/>
    </location>
</feature>
<feature type="transmembrane region" description="Helical" evidence="8">
    <location>
        <begin position="296"/>
        <end position="317"/>
    </location>
</feature>
<dbReference type="AlphaFoldDB" id="A0A9R0DNJ5"/>
<dbReference type="SMART" id="SM00020">
    <property type="entry name" value="Tryp_SPc"/>
    <property type="match status" value="3"/>
</dbReference>
<dbReference type="GeneID" id="118267724"/>
<evidence type="ECO:0000259" key="10">
    <source>
        <dbReference type="PROSITE" id="PS50240"/>
    </source>
</evidence>
<evidence type="ECO:0000256" key="1">
    <source>
        <dbReference type="ARBA" id="ARBA00004239"/>
    </source>
</evidence>
<dbReference type="GO" id="GO:0004252">
    <property type="term" value="F:serine-type endopeptidase activity"/>
    <property type="evidence" value="ECO:0007669"/>
    <property type="project" value="InterPro"/>
</dbReference>
<feature type="domain" description="Peptidase S1" evidence="10">
    <location>
        <begin position="392"/>
        <end position="653"/>
    </location>
</feature>
<keyword evidence="11" id="KW-1185">Reference proteome</keyword>
<dbReference type="InterPro" id="IPR001314">
    <property type="entry name" value="Peptidase_S1A"/>
</dbReference>
<dbReference type="InterPro" id="IPR033116">
    <property type="entry name" value="TRYPSIN_SER"/>
</dbReference>
<evidence type="ECO:0000256" key="8">
    <source>
        <dbReference type="SAM" id="Phobius"/>
    </source>
</evidence>
<feature type="signal peptide" evidence="9">
    <location>
        <begin position="1"/>
        <end position="16"/>
    </location>
</feature>
<evidence type="ECO:0000256" key="2">
    <source>
        <dbReference type="ARBA" id="ARBA00022656"/>
    </source>
</evidence>
<evidence type="ECO:0000256" key="9">
    <source>
        <dbReference type="SAM" id="SignalP"/>
    </source>
</evidence>
<dbReference type="InterPro" id="IPR018114">
    <property type="entry name" value="TRYPSIN_HIS"/>
</dbReference>
<evidence type="ECO:0000313" key="11">
    <source>
        <dbReference type="Proteomes" id="UP000829999"/>
    </source>
</evidence>
<dbReference type="Pfam" id="PF00089">
    <property type="entry name" value="Trypsin"/>
    <property type="match status" value="3"/>
</dbReference>
<keyword evidence="8" id="KW-1133">Transmembrane helix</keyword>
<keyword evidence="7" id="KW-0720">Serine protease</keyword>
<comment type="subcellular location">
    <subcellularLocation>
        <location evidence="1">Secreted</location>
        <location evidence="1">Extracellular space</location>
    </subcellularLocation>
</comment>
<proteinExistence type="predicted"/>
<dbReference type="CDD" id="cd00190">
    <property type="entry name" value="Tryp_SPc"/>
    <property type="match status" value="3"/>
</dbReference>
<dbReference type="SUPFAM" id="SSF50494">
    <property type="entry name" value="Trypsin-like serine proteases"/>
    <property type="match status" value="3"/>
</dbReference>
<dbReference type="PANTHER" id="PTHR24260">
    <property type="match status" value="1"/>
</dbReference>
<dbReference type="InterPro" id="IPR001254">
    <property type="entry name" value="Trypsin_dom"/>
</dbReference>
<dbReference type="PROSITE" id="PS00134">
    <property type="entry name" value="TRYPSIN_HIS"/>
    <property type="match status" value="2"/>
</dbReference>
<evidence type="ECO:0000256" key="7">
    <source>
        <dbReference type="RuleBase" id="RU363034"/>
    </source>
</evidence>
<gene>
    <name evidence="12" type="primary">LOC118267724</name>
</gene>
<evidence type="ECO:0000313" key="12">
    <source>
        <dbReference type="RefSeq" id="XP_050550451.1"/>
    </source>
</evidence>
<keyword evidence="2" id="KW-0800">Toxin</keyword>
<dbReference type="PROSITE" id="PS50240">
    <property type="entry name" value="TRYPSIN_DOM"/>
    <property type="match status" value="3"/>
</dbReference>
<dbReference type="PRINTS" id="PR00722">
    <property type="entry name" value="CHYMOTRYPSIN"/>
</dbReference>
<reference evidence="12" key="1">
    <citation type="submission" date="2025-08" db="UniProtKB">
        <authorList>
            <consortium name="RefSeq"/>
        </authorList>
    </citation>
    <scope>IDENTIFICATION</scope>
    <source>
        <tissue evidence="12">Whole larval tissue</tissue>
    </source>
</reference>
<keyword evidence="9" id="KW-0732">Signal</keyword>
<keyword evidence="7" id="KW-0645">Protease</keyword>
<dbReference type="GO" id="GO:0006508">
    <property type="term" value="P:proteolysis"/>
    <property type="evidence" value="ECO:0007669"/>
    <property type="project" value="UniProtKB-KW"/>
</dbReference>
<dbReference type="InterPro" id="IPR009003">
    <property type="entry name" value="Peptidase_S1_PA"/>
</dbReference>
<dbReference type="InterPro" id="IPR051333">
    <property type="entry name" value="CLIP_Serine_Protease"/>
</dbReference>
<dbReference type="FunFam" id="2.40.10.10:FF:000068">
    <property type="entry name" value="transmembrane protease serine 2"/>
    <property type="match status" value="1"/>
</dbReference>
<dbReference type="GO" id="GO:0090729">
    <property type="term" value="F:toxin activity"/>
    <property type="evidence" value="ECO:0007669"/>
    <property type="project" value="UniProtKB-KW"/>
</dbReference>
<dbReference type="InterPro" id="IPR043504">
    <property type="entry name" value="Peptidase_S1_PA_chymotrypsin"/>
</dbReference>
<accession>A0A9R0DNJ5</accession>
<dbReference type="Gene3D" id="2.40.10.10">
    <property type="entry name" value="Trypsin-like serine proteases"/>
    <property type="match status" value="6"/>
</dbReference>
<feature type="domain" description="Peptidase S1" evidence="10">
    <location>
        <begin position="57"/>
        <end position="293"/>
    </location>
</feature>
<dbReference type="PROSITE" id="PS00135">
    <property type="entry name" value="TRYPSIN_SER"/>
    <property type="match status" value="1"/>
</dbReference>
<keyword evidence="3" id="KW-1015">Disulfide bond</keyword>
<organism evidence="11 12">
    <name type="scientific">Spodoptera frugiperda</name>
    <name type="common">Fall armyworm</name>
    <dbReference type="NCBI Taxonomy" id="7108"/>
    <lineage>
        <taxon>Eukaryota</taxon>
        <taxon>Metazoa</taxon>
        <taxon>Ecdysozoa</taxon>
        <taxon>Arthropoda</taxon>
        <taxon>Hexapoda</taxon>
        <taxon>Insecta</taxon>
        <taxon>Pterygota</taxon>
        <taxon>Neoptera</taxon>
        <taxon>Endopterygota</taxon>
        <taxon>Lepidoptera</taxon>
        <taxon>Glossata</taxon>
        <taxon>Ditrysia</taxon>
        <taxon>Noctuoidea</taxon>
        <taxon>Noctuidae</taxon>
        <taxon>Amphipyrinae</taxon>
        <taxon>Spodoptera</taxon>
    </lineage>
</organism>
<keyword evidence="8" id="KW-0812">Transmembrane</keyword>
<keyword evidence="7" id="KW-0378">Hydrolase</keyword>
<evidence type="ECO:0000256" key="5">
    <source>
        <dbReference type="ARBA" id="ARBA00055534"/>
    </source>
</evidence>
<dbReference type="PANTHER" id="PTHR24260:SF134">
    <property type="entry name" value="AT07769P-RELATED"/>
    <property type="match status" value="1"/>
</dbReference>
<evidence type="ECO:0000256" key="6">
    <source>
        <dbReference type="ARBA" id="ARBA00084094"/>
    </source>
</evidence>
<evidence type="ECO:0000256" key="3">
    <source>
        <dbReference type="ARBA" id="ARBA00023157"/>
    </source>
</evidence>
<keyword evidence="6" id="KW-1205">Fibrinolytic toxin</keyword>